<protein>
    <recommendedName>
        <fullName evidence="3">Glutaredoxin-like protein</fullName>
    </recommendedName>
</protein>
<accession>A0AAF0EY20</accession>
<evidence type="ECO:0000313" key="1">
    <source>
        <dbReference type="EMBL" id="WFD36559.1"/>
    </source>
</evidence>
<dbReference type="Gene3D" id="3.40.30.10">
    <property type="entry name" value="Glutaredoxin"/>
    <property type="match status" value="1"/>
</dbReference>
<dbReference type="EMBL" id="CP119881">
    <property type="protein sequence ID" value="WFD36559.1"/>
    <property type="molecule type" value="Genomic_DNA"/>
</dbReference>
<dbReference type="InterPro" id="IPR052565">
    <property type="entry name" value="Glutaredoxin-like_YDR286C"/>
</dbReference>
<evidence type="ECO:0008006" key="3">
    <source>
        <dbReference type="Google" id="ProtNLM"/>
    </source>
</evidence>
<name>A0AAF0EY20_9BASI</name>
<dbReference type="AlphaFoldDB" id="A0AAF0EY20"/>
<reference evidence="1" key="1">
    <citation type="submission" date="2023-03" db="EMBL/GenBank/DDBJ databases">
        <title>Mating type loci evolution in Malassezia.</title>
        <authorList>
            <person name="Coelho M.A."/>
        </authorList>
    </citation>
    <scope>NUCLEOTIDE SEQUENCE</scope>
    <source>
        <strain evidence="1">CBS 11721</strain>
    </source>
</reference>
<proteinExistence type="predicted"/>
<sequence length="212" mass="23602">MYAVARALSHARTQHAPCAHLLHTSATRAYSTRVPHLTLFTGPQCSLCDDAKEALAEVRESVPFTFATYNIRDDASPQVAYWRRKYQYDIPVLHVRWDDGPGYGDGFGAPIWRNTILLLAAGAAGYQYYSSLPASDDKPYLTRYIENLLTPASESRAVSDAHIEDALRKAEARLLIQDAQRPAAVPYSFTHGVEQYPRRGMPVGAQFDISAK</sequence>
<gene>
    <name evidence="1" type="ORF">MCUN1_003442</name>
</gene>
<organism evidence="1 2">
    <name type="scientific">Malassezia cuniculi</name>
    <dbReference type="NCBI Taxonomy" id="948313"/>
    <lineage>
        <taxon>Eukaryota</taxon>
        <taxon>Fungi</taxon>
        <taxon>Dikarya</taxon>
        <taxon>Basidiomycota</taxon>
        <taxon>Ustilaginomycotina</taxon>
        <taxon>Malasseziomycetes</taxon>
        <taxon>Malasseziales</taxon>
        <taxon>Malasseziaceae</taxon>
        <taxon>Malassezia</taxon>
    </lineage>
</organism>
<dbReference type="SUPFAM" id="SSF52833">
    <property type="entry name" value="Thioredoxin-like"/>
    <property type="match status" value="1"/>
</dbReference>
<dbReference type="PANTHER" id="PTHR33558">
    <property type="entry name" value="GLUTAREDOXIN-LIKE PROTEIN C5ORF63 HOMOLOG"/>
    <property type="match status" value="1"/>
</dbReference>
<dbReference type="Pfam" id="PF05768">
    <property type="entry name" value="Glrx-like"/>
    <property type="match status" value="1"/>
</dbReference>
<dbReference type="Proteomes" id="UP001219933">
    <property type="component" value="Chromosome 5"/>
</dbReference>
<dbReference type="InterPro" id="IPR008554">
    <property type="entry name" value="Glutaredoxin-like"/>
</dbReference>
<dbReference type="InterPro" id="IPR036249">
    <property type="entry name" value="Thioredoxin-like_sf"/>
</dbReference>
<keyword evidence="2" id="KW-1185">Reference proteome</keyword>
<evidence type="ECO:0000313" key="2">
    <source>
        <dbReference type="Proteomes" id="UP001219933"/>
    </source>
</evidence>
<dbReference type="PANTHER" id="PTHR33558:SF1">
    <property type="entry name" value="GLUTAREDOXIN-LIKE PROTEIN C5ORF63 HOMOLOG"/>
    <property type="match status" value="1"/>
</dbReference>